<dbReference type="GO" id="GO:0005525">
    <property type="term" value="F:GTP binding"/>
    <property type="evidence" value="ECO:0007669"/>
    <property type="project" value="UniProtKB-KW"/>
</dbReference>
<accession>A0A6P5QPH5</accession>
<dbReference type="PANTHER" id="PTHR32341">
    <property type="entry name" value="INTERFERON-INDUCIBLE GTPASE"/>
    <property type="match status" value="1"/>
</dbReference>
<evidence type="ECO:0000259" key="6">
    <source>
        <dbReference type="PROSITE" id="PS51716"/>
    </source>
</evidence>
<feature type="region of interest" description="Disordered" evidence="5">
    <location>
        <begin position="418"/>
        <end position="452"/>
    </location>
</feature>
<evidence type="ECO:0000313" key="7">
    <source>
        <dbReference type="Proteomes" id="UP000515126"/>
    </source>
</evidence>
<dbReference type="PANTHER" id="PTHR32341:SF6">
    <property type="entry name" value="IMMUNITY-RELATED GTPASE FAMILY M PROTEIN 2-RELATED"/>
    <property type="match status" value="1"/>
</dbReference>
<dbReference type="Gene3D" id="3.40.50.300">
    <property type="entry name" value="P-loop containing nucleotide triphosphate hydrolases"/>
    <property type="match status" value="1"/>
</dbReference>
<evidence type="ECO:0000256" key="3">
    <source>
        <dbReference type="ARBA" id="ARBA00022801"/>
    </source>
</evidence>
<evidence type="ECO:0000256" key="4">
    <source>
        <dbReference type="ARBA" id="ARBA00023134"/>
    </source>
</evidence>
<reference evidence="8 9" key="1">
    <citation type="submission" date="2025-04" db="UniProtKB">
        <authorList>
            <consortium name="RefSeq"/>
        </authorList>
    </citation>
    <scope>IDENTIFICATION</scope>
</reference>
<keyword evidence="4" id="KW-0342">GTP-binding</keyword>
<comment type="similarity">
    <text evidence="1">Belongs to the TRAFAC class dynamin-like GTPase superfamily. IRG family.</text>
</comment>
<dbReference type="InterPro" id="IPR030385">
    <property type="entry name" value="G_IRG_dom"/>
</dbReference>
<dbReference type="InterPro" id="IPR007743">
    <property type="entry name" value="Immunity-related_GTPase-like"/>
</dbReference>
<dbReference type="KEGG" id="mcal:110304897"/>
<evidence type="ECO:0000313" key="9">
    <source>
        <dbReference type="RefSeq" id="XP_021032227.1"/>
    </source>
</evidence>
<dbReference type="AlphaFoldDB" id="A0A6P5QPH5"/>
<dbReference type="RefSeq" id="XP_021032226.1">
    <property type="nucleotide sequence ID" value="XM_021176567.2"/>
</dbReference>
<feature type="compositionally biased region" description="Pro residues" evidence="5">
    <location>
        <begin position="425"/>
        <end position="443"/>
    </location>
</feature>
<dbReference type="InterPro" id="IPR027417">
    <property type="entry name" value="P-loop_NTPase"/>
</dbReference>
<evidence type="ECO:0000256" key="2">
    <source>
        <dbReference type="ARBA" id="ARBA00022741"/>
    </source>
</evidence>
<feature type="domain" description="IRG-type G" evidence="6">
    <location>
        <begin position="75"/>
        <end position="252"/>
    </location>
</feature>
<gene>
    <name evidence="8 9" type="primary">LOC110304897</name>
</gene>
<dbReference type="PROSITE" id="PS51716">
    <property type="entry name" value="G_IRG"/>
    <property type="match status" value="1"/>
</dbReference>
<evidence type="ECO:0000313" key="8">
    <source>
        <dbReference type="RefSeq" id="XP_021032226.1"/>
    </source>
</evidence>
<dbReference type="GO" id="GO:0003924">
    <property type="term" value="F:GTPase activity"/>
    <property type="evidence" value="ECO:0007669"/>
    <property type="project" value="TreeGrafter"/>
</dbReference>
<evidence type="ECO:0000256" key="5">
    <source>
        <dbReference type="SAM" id="MobiDB-lite"/>
    </source>
</evidence>
<evidence type="ECO:0000256" key="1">
    <source>
        <dbReference type="ARBA" id="ARBA00005429"/>
    </source>
</evidence>
<name>A0A6P5QPH5_MUSCR</name>
<dbReference type="InterPro" id="IPR051515">
    <property type="entry name" value="IRG"/>
</dbReference>
<keyword evidence="3" id="KW-0378">Hydrolase</keyword>
<dbReference type="RefSeq" id="XP_021032227.1">
    <property type="nucleotide sequence ID" value="XM_021176568.2"/>
</dbReference>
<keyword evidence="2" id="KW-0547">Nucleotide-binding</keyword>
<dbReference type="GeneID" id="110304897"/>
<dbReference type="FunFam" id="3.40.50.300:FF:000541">
    <property type="entry name" value="Immunity related GTPase M"/>
    <property type="match status" value="1"/>
</dbReference>
<dbReference type="GO" id="GO:0045087">
    <property type="term" value="P:innate immune response"/>
    <property type="evidence" value="ECO:0007669"/>
    <property type="project" value="TreeGrafter"/>
</dbReference>
<dbReference type="GO" id="GO:0035458">
    <property type="term" value="P:cellular response to interferon-beta"/>
    <property type="evidence" value="ECO:0007669"/>
    <property type="project" value="TreeGrafter"/>
</dbReference>
<keyword evidence="7" id="KW-1185">Reference proteome</keyword>
<dbReference type="GO" id="GO:0005789">
    <property type="term" value="C:endoplasmic reticulum membrane"/>
    <property type="evidence" value="ECO:0007669"/>
    <property type="project" value="TreeGrafter"/>
</dbReference>
<sequence>MPTSRVAPLLNNMEEAVESPEDKQFEYFSDAVFIPKDSNTLSVKDIKRIETAVKEGKVVEVVSIVKEIIHNVSRNKIKIAVTGDSGNGMSSFINALRLIGHEEKDSAPTGVVRTTKKPACYFFDSHSPYVELWDMPGLGATAQSVESYLEEMQISTYDLIIIVASEQFSSNHVKLAITMQRMRKRFYVVWTKLDRDLSTSTFPEPQLLQNIQRNIQENLQKEKVKEPPMFLVSVFKPESHDFPKLRETLQKDLPVIQYYGLVDTLYQVCEKAVNERVESIKKSIDEDNLHTEFGISYPDNAIEIRKAFHKTFGVDDKSLHQVDLEMENTTLVGNFNASMESQETQRYQQDDWVLAWLYRTGTRLGSMGFDKVKCCFSSHYNRCKQQKDALDETAAKAKEVLLKILRHSISSSLGRFRQLKSSPQPCTPCVPPVEITPPSPTPRDPSSLRLLG</sequence>
<dbReference type="GO" id="GO:0000045">
    <property type="term" value="P:autophagosome assembly"/>
    <property type="evidence" value="ECO:0007669"/>
    <property type="project" value="TreeGrafter"/>
</dbReference>
<dbReference type="SUPFAM" id="SSF52540">
    <property type="entry name" value="P-loop containing nucleoside triphosphate hydrolases"/>
    <property type="match status" value="1"/>
</dbReference>
<dbReference type="Pfam" id="PF05049">
    <property type="entry name" value="IIGP"/>
    <property type="match status" value="1"/>
</dbReference>
<organism evidence="7 8">
    <name type="scientific">Mus caroli</name>
    <name type="common">Ryukyu mouse</name>
    <name type="synonym">Ricefield mouse</name>
    <dbReference type="NCBI Taxonomy" id="10089"/>
    <lineage>
        <taxon>Eukaryota</taxon>
        <taxon>Metazoa</taxon>
        <taxon>Chordata</taxon>
        <taxon>Craniata</taxon>
        <taxon>Vertebrata</taxon>
        <taxon>Euteleostomi</taxon>
        <taxon>Mammalia</taxon>
        <taxon>Eutheria</taxon>
        <taxon>Euarchontoglires</taxon>
        <taxon>Glires</taxon>
        <taxon>Rodentia</taxon>
        <taxon>Myomorpha</taxon>
        <taxon>Muroidea</taxon>
        <taxon>Muridae</taxon>
        <taxon>Murinae</taxon>
        <taxon>Mus</taxon>
        <taxon>Mus</taxon>
    </lineage>
</organism>
<dbReference type="Proteomes" id="UP000515126">
    <property type="component" value="Chromosome 11"/>
</dbReference>
<protein>
    <submittedName>
        <fullName evidence="8 9">Immunity-related GTPase family M protein 1-like isoform X1</fullName>
    </submittedName>
</protein>
<proteinExistence type="inferred from homology"/>